<evidence type="ECO:0000256" key="7">
    <source>
        <dbReference type="ARBA" id="ARBA00022918"/>
    </source>
</evidence>
<dbReference type="PROSITE" id="PS50158">
    <property type="entry name" value="ZF_CCHC"/>
    <property type="match status" value="1"/>
</dbReference>
<evidence type="ECO:0000313" key="12">
    <source>
        <dbReference type="EnsemblMetazoa" id="AALFPA23_000338.P184"/>
    </source>
</evidence>
<dbReference type="Pfam" id="PF17921">
    <property type="entry name" value="Integrase_H2C2"/>
    <property type="match status" value="1"/>
</dbReference>
<keyword evidence="8" id="KW-0862">Zinc</keyword>
<feature type="domain" description="Reverse transcriptase" evidence="10">
    <location>
        <begin position="517"/>
        <end position="695"/>
    </location>
</feature>
<keyword evidence="4" id="KW-0540">Nuclease</keyword>
<dbReference type="InterPro" id="IPR036397">
    <property type="entry name" value="RNaseH_sf"/>
</dbReference>
<evidence type="ECO:0000313" key="13">
    <source>
        <dbReference type="Proteomes" id="UP000069940"/>
    </source>
</evidence>
<keyword evidence="8" id="KW-0863">Zinc-finger</keyword>
<sequence length="1394" mass="159712">MAQATLTTNMEPYRKGTSFTEWVERLGSVFRLNKIRDEDKKDYFATLCGPAVYSEVKLLFPNDSYDNIAYDEMIKKLKSRFDKSESDIIHRFKFNHRVQQPDETIEDFVLSVKLQAEFCSFENFKEKAILDRIIAGVKDKALQTKLLSEENLSLQNAEKLVVTWEMAASNARKMGTNDSYGHISSLRQRGPAGSAFKKLEETFRLASESSINTNQRGPVKSRLGYQNHQGQRPYIRQKQIGWNKGSSKQKEFVEDRFCEFCGSKGHLKRKCFKLKNLKRDSVQFIEDWNTENGVKKDGDTSISGLFNRLRADKSDSEDDDMDTGECMMVSSINRINNPCLVNLVVDGKHLNMEVDCGSSVTVIGKNQYFRNFNKPLSKCKKHLVVVNGNKLNIMGEANVSVNFKGKTADLQLLVINCENEFIPLLGRTWLDIFFNNWRDFFTGSLAVNGMVEHNIDTTISEVKQRFPKVFIKDFSSPIQGYEAELVLKTDSPIFKKAYSVPYRLRDKVIDYLGRLEREGVITPIKTSEWASPVVIVMKKNNDIRLVIDCKVSINKLIIPNTYPLPTAQDLFAGLAGCRMFCSLDLEGAYTQLLLTERSRKFMVINTIKGLFVYNRLPQGASSSASIFQQVMDQVLDGLDFVYCYLDDVLIAGVDFNDCREKLFLVLQRLKDANIKVNWEKCRFFVPELEYLGHVLSEKGLSPCPDKVATIQKAKAPRNTAELKSFLGLINYYNKFIPHLSSKLYYLYNLLKKNVRYDWDANCNDAFEVSKCSLLSTNFLEFYDPKKPIVIVSDASSYGLGGVIAHVVDGVEKPVCFTSFSLNSAQKSYPILHLEALALVCTIKKFHKYLYGQHFTVFTDHKPLVGIFGKEGKNSIFVTRLQRFVMECSIYDFNIEYRPSNKMGNADFCSRFPLEQPIPNGYDVELIRNINFSNDLPINHSMIAAETKKDEFLQKIIFFMQNGWPERVEKQFVNVFANQQNLELIDECLLYQERVVIPKVMHKDILKLLHCNHNGIVKMKQMARRTVYWFGVNSDIEKFVARCETCSSMAIVPKQKIISKWTSTTKPFSRIHLDFFFFASHTFLLIVDSFSRWIEVEWMKKGTDCPKVLKKLIAFFARFGLPDTLVSDGGPPFNSQSFVNFLEKQGINVLKSPPYNPSSNGQAERLVRTVKEVLKKFLLDPEVMSLDLEDQINLFLFNYRNTCLTEDEEFPSEKVLSFKPKTIIDLINPKNQPIKNTPSHTDHSHDEVLSKSNGAHIKDPLDNLMSGDTLWYKNHNPHNPARWLKAVFIARISRHIFQVAIGSVRTTAHRTQIRPYTDPDHSERPNVMLPVPSSRDMAGPSTVPLSVDCDELEACPAEPPSTKRKRRLVEASPVTLRRSKRTRFNKTDPNYVYFA</sequence>
<dbReference type="PANTHER" id="PTHR37984:SF5">
    <property type="entry name" value="PROTEIN NYNRIN-LIKE"/>
    <property type="match status" value="1"/>
</dbReference>
<dbReference type="Gene3D" id="2.40.70.10">
    <property type="entry name" value="Acid Proteases"/>
    <property type="match status" value="1"/>
</dbReference>
<dbReference type="Pfam" id="PF14893">
    <property type="entry name" value="PNMA"/>
    <property type="match status" value="1"/>
</dbReference>
<dbReference type="CDD" id="cd09274">
    <property type="entry name" value="RNase_HI_RT_Ty3"/>
    <property type="match status" value="1"/>
</dbReference>
<evidence type="ECO:0000256" key="8">
    <source>
        <dbReference type="PROSITE-ProRule" id="PRU00047"/>
    </source>
</evidence>
<dbReference type="InterPro" id="IPR048270">
    <property type="entry name" value="PNMA_C"/>
</dbReference>
<dbReference type="Pfam" id="PF00078">
    <property type="entry name" value="RVT_1"/>
    <property type="match status" value="1"/>
</dbReference>
<dbReference type="RefSeq" id="XP_062710477.1">
    <property type="nucleotide sequence ID" value="XM_062854493.1"/>
</dbReference>
<evidence type="ECO:0000256" key="2">
    <source>
        <dbReference type="ARBA" id="ARBA00022679"/>
    </source>
</evidence>
<dbReference type="InterPro" id="IPR043502">
    <property type="entry name" value="DNA/RNA_pol_sf"/>
</dbReference>
<dbReference type="InterPro" id="IPR021109">
    <property type="entry name" value="Peptidase_aspartic_dom_sf"/>
</dbReference>
<dbReference type="InterPro" id="IPR001878">
    <property type="entry name" value="Znf_CCHC"/>
</dbReference>
<accession>A0ABM1XJZ7</accession>
<keyword evidence="13" id="KW-1185">Reference proteome</keyword>
<dbReference type="InterPro" id="IPR041588">
    <property type="entry name" value="Integrase_H2C2"/>
</dbReference>
<keyword evidence="5" id="KW-0255">Endonuclease</keyword>
<keyword evidence="2" id="KW-0808">Transferase</keyword>
<evidence type="ECO:0000256" key="1">
    <source>
        <dbReference type="ARBA" id="ARBA00012493"/>
    </source>
</evidence>
<evidence type="ECO:0000256" key="3">
    <source>
        <dbReference type="ARBA" id="ARBA00022695"/>
    </source>
</evidence>
<dbReference type="Proteomes" id="UP000069940">
    <property type="component" value="Unassembled WGS sequence"/>
</dbReference>
<dbReference type="SUPFAM" id="SSF56672">
    <property type="entry name" value="DNA/RNA polymerases"/>
    <property type="match status" value="1"/>
</dbReference>
<evidence type="ECO:0000256" key="5">
    <source>
        <dbReference type="ARBA" id="ARBA00022759"/>
    </source>
</evidence>
<dbReference type="EC" id="2.7.7.49" evidence="1"/>
<dbReference type="Pfam" id="PF00665">
    <property type="entry name" value="rve"/>
    <property type="match status" value="1"/>
</dbReference>
<dbReference type="InterPro" id="IPR043128">
    <property type="entry name" value="Rev_trsase/Diguanyl_cyclase"/>
</dbReference>
<evidence type="ECO:0000259" key="10">
    <source>
        <dbReference type="PROSITE" id="PS50878"/>
    </source>
</evidence>
<evidence type="ECO:0000256" key="6">
    <source>
        <dbReference type="ARBA" id="ARBA00022801"/>
    </source>
</evidence>
<keyword evidence="7" id="KW-0695">RNA-directed DNA polymerase</keyword>
<proteinExistence type="predicted"/>
<dbReference type="Gene3D" id="3.10.10.10">
    <property type="entry name" value="HIV Type 1 Reverse Transcriptase, subunit A, domain 1"/>
    <property type="match status" value="1"/>
</dbReference>
<organism evidence="12 13">
    <name type="scientific">Aedes albopictus</name>
    <name type="common">Asian tiger mosquito</name>
    <name type="synonym">Stegomyia albopicta</name>
    <dbReference type="NCBI Taxonomy" id="7160"/>
    <lineage>
        <taxon>Eukaryota</taxon>
        <taxon>Metazoa</taxon>
        <taxon>Ecdysozoa</taxon>
        <taxon>Arthropoda</taxon>
        <taxon>Hexapoda</taxon>
        <taxon>Insecta</taxon>
        <taxon>Pterygota</taxon>
        <taxon>Neoptera</taxon>
        <taxon>Endopterygota</taxon>
        <taxon>Diptera</taxon>
        <taxon>Nematocera</taxon>
        <taxon>Culicoidea</taxon>
        <taxon>Culicidae</taxon>
        <taxon>Culicinae</taxon>
        <taxon>Aedini</taxon>
        <taxon>Aedes</taxon>
        <taxon>Stegomyia</taxon>
    </lineage>
</organism>
<evidence type="ECO:0000259" key="9">
    <source>
        <dbReference type="PROSITE" id="PS50158"/>
    </source>
</evidence>
<dbReference type="Gene3D" id="3.30.420.10">
    <property type="entry name" value="Ribonuclease H-like superfamily/Ribonuclease H"/>
    <property type="match status" value="1"/>
</dbReference>
<dbReference type="InterPro" id="IPR012337">
    <property type="entry name" value="RNaseH-like_sf"/>
</dbReference>
<dbReference type="InterPro" id="IPR001584">
    <property type="entry name" value="Integrase_cat-core"/>
</dbReference>
<dbReference type="InterPro" id="IPR000477">
    <property type="entry name" value="RT_dom"/>
</dbReference>
<dbReference type="PROSITE" id="PS50994">
    <property type="entry name" value="INTEGRASE"/>
    <property type="match status" value="1"/>
</dbReference>
<dbReference type="EnsemblMetazoa" id="AALFPA23_000338.R184">
    <property type="protein sequence ID" value="AALFPA23_000338.P184"/>
    <property type="gene ID" value="AALFPA23_000338"/>
</dbReference>
<dbReference type="RefSeq" id="XP_062710476.1">
    <property type="nucleotide sequence ID" value="XM_062854492.1"/>
</dbReference>
<evidence type="ECO:0000256" key="4">
    <source>
        <dbReference type="ARBA" id="ARBA00022722"/>
    </source>
</evidence>
<feature type="domain" description="Integrase catalytic" evidence="11">
    <location>
        <begin position="1062"/>
        <end position="1218"/>
    </location>
</feature>
<evidence type="ECO:0000259" key="11">
    <source>
        <dbReference type="PROSITE" id="PS50994"/>
    </source>
</evidence>
<dbReference type="PROSITE" id="PS50878">
    <property type="entry name" value="RT_POL"/>
    <property type="match status" value="1"/>
</dbReference>
<dbReference type="Pfam" id="PF17917">
    <property type="entry name" value="RT_RNaseH"/>
    <property type="match status" value="1"/>
</dbReference>
<name>A0ABM1XJZ7_AEDAL</name>
<dbReference type="InterPro" id="IPR041373">
    <property type="entry name" value="RT_RNaseH"/>
</dbReference>
<protein>
    <recommendedName>
        <fullName evidence="1">RNA-directed DNA polymerase</fullName>
        <ecNumber evidence="1">2.7.7.49</ecNumber>
    </recommendedName>
</protein>
<reference evidence="12" key="2">
    <citation type="submission" date="2025-05" db="UniProtKB">
        <authorList>
            <consortium name="EnsemblMetazoa"/>
        </authorList>
    </citation>
    <scope>IDENTIFICATION</scope>
    <source>
        <strain evidence="12">Foshan</strain>
    </source>
</reference>
<feature type="domain" description="CCHC-type" evidence="9">
    <location>
        <begin position="258"/>
        <end position="271"/>
    </location>
</feature>
<dbReference type="SUPFAM" id="SSF50630">
    <property type="entry name" value="Acid proteases"/>
    <property type="match status" value="1"/>
</dbReference>
<dbReference type="PANTHER" id="PTHR37984">
    <property type="entry name" value="PROTEIN CBG26694"/>
    <property type="match status" value="1"/>
</dbReference>
<dbReference type="Gene3D" id="1.10.340.70">
    <property type="match status" value="1"/>
</dbReference>
<keyword evidence="8" id="KW-0479">Metal-binding</keyword>
<keyword evidence="3" id="KW-0548">Nucleotidyltransferase</keyword>
<dbReference type="CDD" id="cd01647">
    <property type="entry name" value="RT_LTR"/>
    <property type="match status" value="1"/>
</dbReference>
<dbReference type="InterPro" id="IPR050951">
    <property type="entry name" value="Retrovirus_Pol_polyprotein"/>
</dbReference>
<dbReference type="EnsemblMetazoa" id="AALFPA23_000338.R183">
    <property type="protein sequence ID" value="AALFPA23_000338.P183"/>
    <property type="gene ID" value="AALFPA23_000338"/>
</dbReference>
<reference evidence="13" key="1">
    <citation type="journal article" date="2015" name="Proc. Natl. Acad. Sci. U.S.A.">
        <title>Genome sequence of the Asian Tiger mosquito, Aedes albopictus, reveals insights into its biology, genetics, and evolution.</title>
        <authorList>
            <person name="Chen X.G."/>
            <person name="Jiang X."/>
            <person name="Gu J."/>
            <person name="Xu M."/>
            <person name="Wu Y."/>
            <person name="Deng Y."/>
            <person name="Zhang C."/>
            <person name="Bonizzoni M."/>
            <person name="Dermauw W."/>
            <person name="Vontas J."/>
            <person name="Armbruster P."/>
            <person name="Huang X."/>
            <person name="Yang Y."/>
            <person name="Zhang H."/>
            <person name="He W."/>
            <person name="Peng H."/>
            <person name="Liu Y."/>
            <person name="Wu K."/>
            <person name="Chen J."/>
            <person name="Lirakis M."/>
            <person name="Topalis P."/>
            <person name="Van Leeuwen T."/>
            <person name="Hall A.B."/>
            <person name="Jiang X."/>
            <person name="Thorpe C."/>
            <person name="Mueller R.L."/>
            <person name="Sun C."/>
            <person name="Waterhouse R.M."/>
            <person name="Yan G."/>
            <person name="Tu Z.J."/>
            <person name="Fang X."/>
            <person name="James A.A."/>
        </authorList>
    </citation>
    <scope>NUCLEOTIDE SEQUENCE [LARGE SCALE GENOMIC DNA]</scope>
    <source>
        <strain evidence="13">Foshan</strain>
    </source>
</reference>
<dbReference type="GeneID" id="115257023"/>
<dbReference type="SUPFAM" id="SSF53098">
    <property type="entry name" value="Ribonuclease H-like"/>
    <property type="match status" value="1"/>
</dbReference>
<dbReference type="Gene3D" id="3.30.70.270">
    <property type="match status" value="2"/>
</dbReference>
<keyword evidence="6" id="KW-0378">Hydrolase</keyword>